<gene>
    <name evidence="1" type="ORF">H310_07636</name>
</gene>
<dbReference type="VEuPathDB" id="FungiDB:H310_07636"/>
<dbReference type="RefSeq" id="XP_008871270.1">
    <property type="nucleotide sequence ID" value="XM_008873048.1"/>
</dbReference>
<dbReference type="EMBL" id="KI913965">
    <property type="protein sequence ID" value="ETW00245.1"/>
    <property type="molecule type" value="Genomic_DNA"/>
</dbReference>
<name>A0A024U1Z2_9STRA</name>
<reference evidence="1" key="1">
    <citation type="submission" date="2013-12" db="EMBL/GenBank/DDBJ databases">
        <title>The Genome Sequence of Aphanomyces invadans NJM9701.</title>
        <authorList>
            <consortium name="The Broad Institute Genomics Platform"/>
            <person name="Russ C."/>
            <person name="Tyler B."/>
            <person name="van West P."/>
            <person name="Dieguez-Uribeondo J."/>
            <person name="Young S.K."/>
            <person name="Zeng Q."/>
            <person name="Gargeya S."/>
            <person name="Fitzgerald M."/>
            <person name="Abouelleil A."/>
            <person name="Alvarado L."/>
            <person name="Chapman S.B."/>
            <person name="Gainer-Dewar J."/>
            <person name="Goldberg J."/>
            <person name="Griggs A."/>
            <person name="Gujja S."/>
            <person name="Hansen M."/>
            <person name="Howarth C."/>
            <person name="Imamovic A."/>
            <person name="Ireland A."/>
            <person name="Larimer J."/>
            <person name="McCowan C."/>
            <person name="Murphy C."/>
            <person name="Pearson M."/>
            <person name="Poon T.W."/>
            <person name="Priest M."/>
            <person name="Roberts A."/>
            <person name="Saif S."/>
            <person name="Shea T."/>
            <person name="Sykes S."/>
            <person name="Wortman J."/>
            <person name="Nusbaum C."/>
            <person name="Birren B."/>
        </authorList>
    </citation>
    <scope>NUCLEOTIDE SEQUENCE [LARGE SCALE GENOMIC DNA]</scope>
    <source>
        <strain evidence="1">NJM9701</strain>
    </source>
</reference>
<organism evidence="1">
    <name type="scientific">Aphanomyces invadans</name>
    <dbReference type="NCBI Taxonomy" id="157072"/>
    <lineage>
        <taxon>Eukaryota</taxon>
        <taxon>Sar</taxon>
        <taxon>Stramenopiles</taxon>
        <taxon>Oomycota</taxon>
        <taxon>Saprolegniomycetes</taxon>
        <taxon>Saprolegniales</taxon>
        <taxon>Verrucalvaceae</taxon>
        <taxon>Aphanomyces</taxon>
    </lineage>
</organism>
<dbReference type="AlphaFoldDB" id="A0A024U1Z2"/>
<dbReference type="eggNOG" id="ENOG502T1U4">
    <property type="taxonomic scope" value="Eukaryota"/>
</dbReference>
<proteinExistence type="predicted"/>
<evidence type="ECO:0000313" key="1">
    <source>
        <dbReference type="EMBL" id="ETW00245.1"/>
    </source>
</evidence>
<accession>A0A024U1Z2</accession>
<dbReference type="OrthoDB" id="28230at2759"/>
<sequence length="353" mass="38896">MLKRAQPSSHAVASVAGEHALRAMRPGARWPRLLADQVAVKRSRKTGLANQNQVLFRRREQTRTDAMTSKWLEDSDFVARFRGLYDRNVSTTEVTAPSNPPQDVVRRLDGFGLEWAPLHPFVKQAVLWDMGLVHPTNGAFDNENTLQQVYTKCDAGTTTGLSMASIAVTKNEFESTSASETLRWCRSATTEYARQEISSGLNLRKVSKCATMFLSTMKGGDASMWSQDASALNAIPDPQLFRHSYDSWKMIAIHNRPRTVKEALWGTCPDATSPGYLTIPCVELNTSITDTSYCKPAPSALMDKWLQELKRSNTAVSVATEKPTTLSPNRAKSMHASTAVVGVVSAVAAITSW</sequence>
<protein>
    <submittedName>
        <fullName evidence="1">Uncharacterized protein</fullName>
    </submittedName>
</protein>
<dbReference type="GeneID" id="20084686"/>